<dbReference type="PANTHER" id="PTHR47683:SF2">
    <property type="entry name" value="RNA-BINDING S4 DOMAIN-CONTAINING PROTEIN"/>
    <property type="match status" value="1"/>
</dbReference>
<gene>
    <name evidence="6" type="ORF">A2V81_00935</name>
</gene>
<dbReference type="InterPro" id="IPR050343">
    <property type="entry name" value="RsuA_PseudoU_synthase"/>
</dbReference>
<dbReference type="Pfam" id="PF01479">
    <property type="entry name" value="S4"/>
    <property type="match status" value="1"/>
</dbReference>
<dbReference type="Gene3D" id="3.10.290.10">
    <property type="entry name" value="RNA-binding S4 domain"/>
    <property type="match status" value="1"/>
</dbReference>
<dbReference type="InterPro" id="IPR000748">
    <property type="entry name" value="PsdUridine_synth_RsuA/RluB/E/F"/>
</dbReference>
<dbReference type="InterPro" id="IPR020103">
    <property type="entry name" value="PsdUridine_synth_cat_dom_sf"/>
</dbReference>
<dbReference type="SUPFAM" id="SSF55120">
    <property type="entry name" value="Pseudouridine synthase"/>
    <property type="match status" value="1"/>
</dbReference>
<dbReference type="NCBIfam" id="TIGR00093">
    <property type="entry name" value="pseudouridine synthase"/>
    <property type="match status" value="1"/>
</dbReference>
<dbReference type="PANTHER" id="PTHR47683">
    <property type="entry name" value="PSEUDOURIDINE SYNTHASE FAMILY PROTEIN-RELATED"/>
    <property type="match status" value="1"/>
</dbReference>
<protein>
    <recommendedName>
        <fullName evidence="4">Pseudouridine synthase</fullName>
        <ecNumber evidence="4">5.4.99.-</ecNumber>
    </recommendedName>
</protein>
<keyword evidence="2 4" id="KW-0413">Isomerase</keyword>
<dbReference type="SMART" id="SM00363">
    <property type="entry name" value="S4"/>
    <property type="match status" value="1"/>
</dbReference>
<dbReference type="PROSITE" id="PS50889">
    <property type="entry name" value="S4"/>
    <property type="match status" value="1"/>
</dbReference>
<evidence type="ECO:0000256" key="4">
    <source>
        <dbReference type="RuleBase" id="RU003887"/>
    </source>
</evidence>
<evidence type="ECO:0000259" key="5">
    <source>
        <dbReference type="SMART" id="SM00363"/>
    </source>
</evidence>
<dbReference type="GO" id="GO:0003723">
    <property type="term" value="F:RNA binding"/>
    <property type="evidence" value="ECO:0007669"/>
    <property type="project" value="UniProtKB-KW"/>
</dbReference>
<accession>A0A1F4XIC8</accession>
<dbReference type="InterPro" id="IPR002942">
    <property type="entry name" value="S4_RNA-bd"/>
</dbReference>
<evidence type="ECO:0000256" key="1">
    <source>
        <dbReference type="ARBA" id="ARBA00008348"/>
    </source>
</evidence>
<dbReference type="Gene3D" id="3.30.70.1560">
    <property type="entry name" value="Alpha-L RNA-binding motif"/>
    <property type="match status" value="1"/>
</dbReference>
<organism evidence="6 7">
    <name type="scientific">Candidatus Abawacabacteria bacterium RBG_16_42_10</name>
    <dbReference type="NCBI Taxonomy" id="1817814"/>
    <lineage>
        <taxon>Bacteria</taxon>
        <taxon>Candidatus Abawacaibacteriota</taxon>
    </lineage>
</organism>
<dbReference type="EC" id="5.4.99.-" evidence="4"/>
<evidence type="ECO:0000256" key="2">
    <source>
        <dbReference type="ARBA" id="ARBA00023235"/>
    </source>
</evidence>
<dbReference type="GO" id="GO:0120159">
    <property type="term" value="F:rRNA pseudouridine synthase activity"/>
    <property type="evidence" value="ECO:0007669"/>
    <property type="project" value="UniProtKB-ARBA"/>
</dbReference>
<reference evidence="6 7" key="1">
    <citation type="journal article" date="2016" name="Nat. Commun.">
        <title>Thousands of microbial genomes shed light on interconnected biogeochemical processes in an aquifer system.</title>
        <authorList>
            <person name="Anantharaman K."/>
            <person name="Brown C.T."/>
            <person name="Hug L.A."/>
            <person name="Sharon I."/>
            <person name="Castelle C.J."/>
            <person name="Probst A.J."/>
            <person name="Thomas B.C."/>
            <person name="Singh A."/>
            <person name="Wilkins M.J."/>
            <person name="Karaoz U."/>
            <person name="Brodie E.L."/>
            <person name="Williams K.H."/>
            <person name="Hubbard S.S."/>
            <person name="Banfield J.F."/>
        </authorList>
    </citation>
    <scope>NUCLEOTIDE SEQUENCE [LARGE SCALE GENOMIC DNA]</scope>
</reference>
<dbReference type="STRING" id="1817814.A2V81_00935"/>
<dbReference type="AlphaFoldDB" id="A0A1F4XIC8"/>
<comment type="similarity">
    <text evidence="1 4">Belongs to the pseudouridine synthase RsuA family.</text>
</comment>
<dbReference type="EMBL" id="MEWR01000028">
    <property type="protein sequence ID" value="OGC81359.1"/>
    <property type="molecule type" value="Genomic_DNA"/>
</dbReference>
<dbReference type="FunFam" id="3.10.290.10:FF:000003">
    <property type="entry name" value="Pseudouridine synthase"/>
    <property type="match status" value="1"/>
</dbReference>
<feature type="domain" description="RNA-binding S4" evidence="5">
    <location>
        <begin position="10"/>
        <end position="74"/>
    </location>
</feature>
<dbReference type="InterPro" id="IPR018496">
    <property type="entry name" value="PsdUridine_synth_RsuA/RluB_CS"/>
</dbReference>
<dbReference type="CDD" id="cd00165">
    <property type="entry name" value="S4"/>
    <property type="match status" value="1"/>
</dbReference>
<evidence type="ECO:0000256" key="3">
    <source>
        <dbReference type="PROSITE-ProRule" id="PRU00182"/>
    </source>
</evidence>
<dbReference type="Proteomes" id="UP000177614">
    <property type="component" value="Unassembled WGS sequence"/>
</dbReference>
<dbReference type="CDD" id="cd02870">
    <property type="entry name" value="PseudoU_synth_RsuA_like"/>
    <property type="match status" value="1"/>
</dbReference>
<dbReference type="InterPro" id="IPR006145">
    <property type="entry name" value="PsdUridine_synth_RsuA/RluA"/>
</dbReference>
<dbReference type="InterPro" id="IPR036986">
    <property type="entry name" value="S4_RNA-bd_sf"/>
</dbReference>
<sequence>MTTTPTVKPVRLQKYLADCGICSRRQAEIFIEEGRVMVNGSLATLGMKVTDQDKISVDGKEIITSHKEKAVYLVYKPRGVTSSTKDIHAEHLVTSLVPSEERLYPVGRLDRDSEGLIILTNDGNLTFTLTHPSFEISKKYHVFIEPDITNGDVEKLKKGIIHDREKLLLDDIHMLNPREVVITLHHGKNRHIRRMFAALRYEVIRLIRTSIGPLTLADLAGKPYLRLTSDQVSSIVN</sequence>
<dbReference type="SUPFAM" id="SSF55174">
    <property type="entry name" value="Alpha-L RNA-binding motif"/>
    <property type="match status" value="1"/>
</dbReference>
<dbReference type="InterPro" id="IPR042092">
    <property type="entry name" value="PsdUridine_s_RsuA/RluB/E/F_cat"/>
</dbReference>
<dbReference type="Gene3D" id="3.30.70.580">
    <property type="entry name" value="Pseudouridine synthase I, catalytic domain, N-terminal subdomain"/>
    <property type="match status" value="1"/>
</dbReference>
<comment type="caution">
    <text evidence="6">The sequence shown here is derived from an EMBL/GenBank/DDBJ whole genome shotgun (WGS) entry which is preliminary data.</text>
</comment>
<proteinExistence type="inferred from homology"/>
<evidence type="ECO:0000313" key="7">
    <source>
        <dbReference type="Proteomes" id="UP000177614"/>
    </source>
</evidence>
<name>A0A1F4XIC8_9BACT</name>
<dbReference type="PROSITE" id="PS01149">
    <property type="entry name" value="PSI_RSU"/>
    <property type="match status" value="1"/>
</dbReference>
<evidence type="ECO:0000313" key="6">
    <source>
        <dbReference type="EMBL" id="OGC81359.1"/>
    </source>
</evidence>
<dbReference type="Pfam" id="PF00849">
    <property type="entry name" value="PseudoU_synth_2"/>
    <property type="match status" value="1"/>
</dbReference>
<dbReference type="InterPro" id="IPR020094">
    <property type="entry name" value="TruA/RsuA/RluB/E/F_N"/>
</dbReference>
<dbReference type="GO" id="GO:0000455">
    <property type="term" value="P:enzyme-directed rRNA pseudouridine synthesis"/>
    <property type="evidence" value="ECO:0007669"/>
    <property type="project" value="UniProtKB-ARBA"/>
</dbReference>
<keyword evidence="3" id="KW-0694">RNA-binding</keyword>